<dbReference type="GO" id="GO:0005737">
    <property type="term" value="C:cytoplasm"/>
    <property type="evidence" value="ECO:0007669"/>
    <property type="project" value="TreeGrafter"/>
</dbReference>
<dbReference type="Gene3D" id="3.20.20.100">
    <property type="entry name" value="NADP-dependent oxidoreductase domain"/>
    <property type="match status" value="2"/>
</dbReference>
<dbReference type="Pfam" id="PF00248">
    <property type="entry name" value="Aldo_ket_red"/>
    <property type="match status" value="2"/>
</dbReference>
<accession>A0A8H7H2E1</accession>
<feature type="domain" description="NADP-dependent oxidoreductase" evidence="4">
    <location>
        <begin position="46"/>
        <end position="145"/>
    </location>
</feature>
<dbReference type="SUPFAM" id="SSF51430">
    <property type="entry name" value="NAD(P)-linked oxidoreductase"/>
    <property type="match status" value="1"/>
</dbReference>
<protein>
    <submittedName>
        <fullName evidence="5">Aldo kereductase</fullName>
    </submittedName>
</protein>
<feature type="transmembrane region" description="Helical" evidence="3">
    <location>
        <begin position="549"/>
        <end position="572"/>
    </location>
</feature>
<dbReference type="InterPro" id="IPR023210">
    <property type="entry name" value="NADP_OxRdtase_dom"/>
</dbReference>
<dbReference type="PANTHER" id="PTHR43625:SF40">
    <property type="entry name" value="ALDO-KETO REDUCTASE YAKC [NADP(+)]"/>
    <property type="match status" value="1"/>
</dbReference>
<feature type="transmembrane region" description="Helical" evidence="3">
    <location>
        <begin position="20"/>
        <end position="40"/>
    </location>
</feature>
<comment type="caution">
    <text evidence="5">The sequence shown here is derived from an EMBL/GenBank/DDBJ whole genome shotgun (WGS) entry which is preliminary data.</text>
</comment>
<dbReference type="AlphaFoldDB" id="A0A8H7H2E1"/>
<keyword evidence="3" id="KW-1133">Transmembrane helix</keyword>
<keyword evidence="1" id="KW-0560">Oxidoreductase</keyword>
<feature type="region of interest" description="Disordered" evidence="2">
    <location>
        <begin position="821"/>
        <end position="846"/>
    </location>
</feature>
<organism evidence="5 6">
    <name type="scientific">Rhizoctonia solani</name>
    <dbReference type="NCBI Taxonomy" id="456999"/>
    <lineage>
        <taxon>Eukaryota</taxon>
        <taxon>Fungi</taxon>
        <taxon>Dikarya</taxon>
        <taxon>Basidiomycota</taxon>
        <taxon>Agaricomycotina</taxon>
        <taxon>Agaricomycetes</taxon>
        <taxon>Cantharellales</taxon>
        <taxon>Ceratobasidiaceae</taxon>
        <taxon>Rhizoctonia</taxon>
    </lineage>
</organism>
<evidence type="ECO:0000313" key="5">
    <source>
        <dbReference type="EMBL" id="KAF8671452.1"/>
    </source>
</evidence>
<evidence type="ECO:0000256" key="2">
    <source>
        <dbReference type="SAM" id="MobiDB-lite"/>
    </source>
</evidence>
<gene>
    <name evidence="5" type="ORF">RHS04_08261</name>
</gene>
<dbReference type="InterPro" id="IPR019049">
    <property type="entry name" value="Nucleoporin_prot_Ndc1/Nup"/>
</dbReference>
<dbReference type="InterPro" id="IPR050791">
    <property type="entry name" value="Aldo-Keto_reductase"/>
</dbReference>
<feature type="compositionally biased region" description="Low complexity" evidence="2">
    <location>
        <begin position="821"/>
        <end position="835"/>
    </location>
</feature>
<feature type="transmembrane region" description="Helical" evidence="3">
    <location>
        <begin position="508"/>
        <end position="528"/>
    </location>
</feature>
<dbReference type="InterPro" id="IPR036812">
    <property type="entry name" value="NAD(P)_OxRdtase_dom_sf"/>
</dbReference>
<dbReference type="Proteomes" id="UP000650582">
    <property type="component" value="Unassembled WGS sequence"/>
</dbReference>
<feature type="transmembrane region" description="Helical" evidence="3">
    <location>
        <begin position="660"/>
        <end position="679"/>
    </location>
</feature>
<keyword evidence="3" id="KW-0812">Transmembrane</keyword>
<dbReference type="PANTHER" id="PTHR43625">
    <property type="entry name" value="AFLATOXIN B1 ALDEHYDE REDUCTASE"/>
    <property type="match status" value="1"/>
</dbReference>
<proteinExistence type="predicted"/>
<evidence type="ECO:0000256" key="1">
    <source>
        <dbReference type="ARBA" id="ARBA00023002"/>
    </source>
</evidence>
<sequence>MYYHGYLYDDSTHWQFEFAYYWFWSYAVVCVWMHLGMLAINLSPQGIGGMTYGSFVSSEDGPRLSVLDQLLELGRTHWDTARGCGDSEELISNWFKRTGKYDQIFLVTKFGVDPSQPGGLRANGTPKCTEKCFNDYLEKLGVDIISLPGKIRHIGLSQPSFATIRRAHKVHPIAAIQVEYSPFERLIEQQEHLLEIARELVTAVMAYSPLGKGLLTEQTTSQDHFSDGDFRKQIRKYSQENFQKILKLIDGFKQIGKAHDATSGQVALVYLLEQRDDIIPIPGSQRIECIEEIFGGSRTKLTTEELQTPRKLVDETEIVGAQYPPVLQAIGRNAFLRSSATRTMTKNTDLPAHVLSERCLINDVPPTFGSGNLCLTQAPSLNQGRKIRPASYFALLGFPNVVRVIGELAGPCQPLSANPRIQRLLRAGLFVQHHHASVEDLVVGTQVMSAVTRTRFPAAQLPAKPTSTSYENACRHILSQRFRQLLHKSATLAAVVVFVSTLNLRGPILSSILTNAIHISLAFVFGILPTLVARKIRRRALQTPRPKTLVAEIGSLSLLYLALYAVSGLVLAECYATFVSLRVQGLKLSLFTGSNRYPWSINERHVMLCWGNTLLGATYAALDGIQHRNPAWLRRYGGFTQRRSTATWKSVSRSAVLAAYYWPIFTIAYFVCRVPFLLVTNKFLGFVLSPFLHFMMRGGAFWQLLSFSLFWRMFVLQLTTLVMWDVAGEWFEINASQVIHLSQFKEDPNAVLIAGLQSQDPYYKYFAFAELANVVSTRPPRRVALFSDLKANPTAWEQVCRECLLFLGKDYTRVIGRSGPASTAVTSAPSAPVTSKSSTLSTGPVYKHPTQSTGPIDAFVGAANTVATVIPANLSVPAIFLPTPHPTASAPSSVPSITQPWKFNLPNLVDFDKLIGKLPPVWARRVRSVVRDRKEAVLEGLLEGRAADVWIVEALSTLIAQSLHEDPYGRVQRDIPRVLEAFVSYLGALEQLIEEVNADLTPESEDAVRAVVQPVADALREGIRMIVLEFGHRLKAFTFPPRVAKRLQTMVDYL</sequence>
<evidence type="ECO:0000256" key="3">
    <source>
        <dbReference type="SAM" id="Phobius"/>
    </source>
</evidence>
<keyword evidence="3" id="KW-0472">Membrane</keyword>
<feature type="transmembrane region" description="Helical" evidence="3">
    <location>
        <begin position="485"/>
        <end position="502"/>
    </location>
</feature>
<dbReference type="EMBL" id="JACYCC010000218">
    <property type="protein sequence ID" value="KAF8671452.1"/>
    <property type="molecule type" value="Genomic_DNA"/>
</dbReference>
<dbReference type="GO" id="GO:0016491">
    <property type="term" value="F:oxidoreductase activity"/>
    <property type="evidence" value="ECO:0007669"/>
    <property type="project" value="UniProtKB-KW"/>
</dbReference>
<reference evidence="5" key="1">
    <citation type="submission" date="2020-09" db="EMBL/GenBank/DDBJ databases">
        <title>Comparative genome analyses of four rice-infecting Rhizoctonia solani isolates reveal extensive enrichment of homogalacturonan modification genes.</title>
        <authorList>
            <person name="Lee D.-Y."/>
            <person name="Jeon J."/>
            <person name="Kim K.-T."/>
            <person name="Cheong K."/>
            <person name="Song H."/>
            <person name="Choi G."/>
            <person name="Ko J."/>
            <person name="Opiyo S.O."/>
            <person name="Zuo S."/>
            <person name="Madhav S."/>
            <person name="Lee Y.-H."/>
            <person name="Wang G.-L."/>
        </authorList>
    </citation>
    <scope>NUCLEOTIDE SEQUENCE</scope>
    <source>
        <strain evidence="5">AG1-IA YN-7</strain>
    </source>
</reference>
<dbReference type="Pfam" id="PF09531">
    <property type="entry name" value="Ndc1_Nup"/>
    <property type="match status" value="1"/>
</dbReference>
<feature type="domain" description="NADP-dependent oxidoreductase" evidence="4">
    <location>
        <begin position="149"/>
        <end position="310"/>
    </location>
</feature>
<name>A0A8H7H2E1_9AGAM</name>
<evidence type="ECO:0000313" key="6">
    <source>
        <dbReference type="Proteomes" id="UP000650582"/>
    </source>
</evidence>
<evidence type="ECO:0000259" key="4">
    <source>
        <dbReference type="Pfam" id="PF00248"/>
    </source>
</evidence>